<dbReference type="PROSITE" id="PS51192">
    <property type="entry name" value="HELICASE_ATP_BIND_1"/>
    <property type="match status" value="1"/>
</dbReference>
<feature type="domain" description="RNase III" evidence="20">
    <location>
        <begin position="1028"/>
        <end position="1184"/>
    </location>
</feature>
<dbReference type="FunFam" id="1.10.1520.10:FF:000015">
    <property type="entry name" value="Dicer-like protein 1"/>
    <property type="match status" value="1"/>
</dbReference>
<evidence type="ECO:0000256" key="14">
    <source>
        <dbReference type="ARBA" id="ARBA00023118"/>
    </source>
</evidence>
<dbReference type="InterPro" id="IPR036389">
    <property type="entry name" value="RNase_III_sf"/>
</dbReference>
<evidence type="ECO:0000256" key="12">
    <source>
        <dbReference type="ARBA" id="ARBA00022842"/>
    </source>
</evidence>
<dbReference type="PROSITE" id="PS51327">
    <property type="entry name" value="DICER_DSRBF"/>
    <property type="match status" value="1"/>
</dbReference>
<feature type="domain" description="RNase III" evidence="20">
    <location>
        <begin position="1239"/>
        <end position="1390"/>
    </location>
</feature>
<dbReference type="SUPFAM" id="SSF69065">
    <property type="entry name" value="RNase III domain-like"/>
    <property type="match status" value="2"/>
</dbReference>
<evidence type="ECO:0000313" key="26">
    <source>
        <dbReference type="Proteomes" id="UP000190744"/>
    </source>
</evidence>
<evidence type="ECO:0000256" key="7">
    <source>
        <dbReference type="ARBA" id="ARBA00022741"/>
    </source>
</evidence>
<dbReference type="PROSITE" id="PS50821">
    <property type="entry name" value="PAZ"/>
    <property type="match status" value="1"/>
</dbReference>
<comment type="similarity">
    <text evidence="17 18">Belongs to the helicase family. Dicer subfamily.</text>
</comment>
<dbReference type="PANTHER" id="PTHR14950:SF62">
    <property type="entry name" value="DICER-LIKE PROTEIN 1"/>
    <property type="match status" value="1"/>
</dbReference>
<comment type="cofactor">
    <cofactor evidence="1">
        <name>Mn(2+)</name>
        <dbReference type="ChEBI" id="CHEBI:29035"/>
    </cofactor>
</comment>
<evidence type="ECO:0000256" key="8">
    <source>
        <dbReference type="ARBA" id="ARBA00022801"/>
    </source>
</evidence>
<dbReference type="GO" id="GO:0050688">
    <property type="term" value="P:regulation of defense response to virus"/>
    <property type="evidence" value="ECO:0007669"/>
    <property type="project" value="UniProtKB-KW"/>
</dbReference>
<dbReference type="GO" id="GO:0030422">
    <property type="term" value="P:siRNA processing"/>
    <property type="evidence" value="ECO:0007669"/>
    <property type="project" value="TreeGrafter"/>
</dbReference>
<dbReference type="Pfam" id="PF03368">
    <property type="entry name" value="Dicer_dimer"/>
    <property type="match status" value="1"/>
</dbReference>
<dbReference type="InterPro" id="IPR027417">
    <property type="entry name" value="P-loop_NTPase"/>
</dbReference>
<keyword evidence="8" id="KW-0378">Hydrolase</keyword>
<dbReference type="GO" id="GO:0046872">
    <property type="term" value="F:metal ion binding"/>
    <property type="evidence" value="ECO:0007669"/>
    <property type="project" value="UniProtKB-KW"/>
</dbReference>
<evidence type="ECO:0000256" key="17">
    <source>
        <dbReference type="ARBA" id="ARBA00035116"/>
    </source>
</evidence>
<evidence type="ECO:0000256" key="9">
    <source>
        <dbReference type="ARBA" id="ARBA00022806"/>
    </source>
</evidence>
<dbReference type="SUPFAM" id="SSF52540">
    <property type="entry name" value="P-loop containing nucleoside triphosphate hydrolases"/>
    <property type="match status" value="1"/>
</dbReference>
<evidence type="ECO:0000259" key="22">
    <source>
        <dbReference type="PROSITE" id="PS51192"/>
    </source>
</evidence>
<evidence type="ECO:0000259" key="24">
    <source>
        <dbReference type="PROSITE" id="PS51327"/>
    </source>
</evidence>
<dbReference type="GO" id="GO:0003723">
    <property type="term" value="F:RNA binding"/>
    <property type="evidence" value="ECO:0007669"/>
    <property type="project" value="UniProtKB-UniRule"/>
</dbReference>
<keyword evidence="6" id="KW-0677">Repeat</keyword>
<dbReference type="InterPro" id="IPR000999">
    <property type="entry name" value="RNase_III_dom"/>
</dbReference>
<feature type="compositionally biased region" description="Polar residues" evidence="19">
    <location>
        <begin position="25"/>
        <end position="35"/>
    </location>
</feature>
<dbReference type="SMART" id="SM00535">
    <property type="entry name" value="RIBOc"/>
    <property type="match status" value="2"/>
</dbReference>
<keyword evidence="9" id="KW-0347">Helicase</keyword>
<keyword evidence="4" id="KW-0930">Antiviral protein</keyword>
<keyword evidence="7" id="KW-0547">Nucleotide-binding</keyword>
<dbReference type="FunFam" id="3.40.50.300:FF:001988">
    <property type="entry name" value="Dicer-like protein 1"/>
    <property type="match status" value="1"/>
</dbReference>
<keyword evidence="5" id="KW-0479">Metal-binding</keyword>
<evidence type="ECO:0000259" key="23">
    <source>
        <dbReference type="PROSITE" id="PS51194"/>
    </source>
</evidence>
<dbReference type="Pfam" id="PF00636">
    <property type="entry name" value="Ribonuclease_3"/>
    <property type="match status" value="2"/>
</dbReference>
<dbReference type="Gene3D" id="3.40.50.300">
    <property type="entry name" value="P-loop containing nucleotide triphosphate hydrolases"/>
    <property type="match status" value="2"/>
</dbReference>
<dbReference type="GO" id="GO:0003677">
    <property type="term" value="F:DNA binding"/>
    <property type="evidence" value="ECO:0007669"/>
    <property type="project" value="InterPro"/>
</dbReference>
<dbReference type="Pfam" id="PF04851">
    <property type="entry name" value="ResIII"/>
    <property type="match status" value="1"/>
</dbReference>
<reference evidence="26" key="1">
    <citation type="submission" date="2015-09" db="EMBL/GenBank/DDBJ databases">
        <authorList>
            <person name="Fill T.P."/>
            <person name="Baretta J.F."/>
            <person name="de Almeida L.G."/>
            <person name="Rocha M."/>
            <person name="de Souza D.H."/>
            <person name="Malavazi I."/>
            <person name="Cerdeira L.T."/>
            <person name="Hong H."/>
            <person name="Samborskyy M."/>
            <person name="de Vasconcelos A.T."/>
            <person name="Leadlay P."/>
            <person name="Rodrigues-Filho E."/>
        </authorList>
    </citation>
    <scope>NUCLEOTIDE SEQUENCE [LARGE SCALE GENOMIC DNA]</scope>
    <source>
        <strain evidence="26">LaBioMMi 136</strain>
    </source>
</reference>
<evidence type="ECO:0000256" key="2">
    <source>
        <dbReference type="ARBA" id="ARBA00001946"/>
    </source>
</evidence>
<dbReference type="InterPro" id="IPR038248">
    <property type="entry name" value="Dicer_dimer_sf"/>
</dbReference>
<dbReference type="SMART" id="SM00490">
    <property type="entry name" value="HELICc"/>
    <property type="match status" value="1"/>
</dbReference>
<dbReference type="PANTHER" id="PTHR14950">
    <property type="entry name" value="DICER-RELATED"/>
    <property type="match status" value="1"/>
</dbReference>
<feature type="region of interest" description="Disordered" evidence="19">
    <location>
        <begin position="1"/>
        <end position="35"/>
    </location>
</feature>
<feature type="domain" description="Dicer dsRNA-binding fold" evidence="24">
    <location>
        <begin position="615"/>
        <end position="717"/>
    </location>
</feature>
<feature type="domain" description="PAZ" evidence="21">
    <location>
        <begin position="868"/>
        <end position="998"/>
    </location>
</feature>
<name>A0A1S9RV18_PENBI</name>
<dbReference type="InterPro" id="IPR001650">
    <property type="entry name" value="Helicase_C-like"/>
</dbReference>
<dbReference type="PROSITE" id="PS51194">
    <property type="entry name" value="HELICASE_CTER"/>
    <property type="match status" value="1"/>
</dbReference>
<proteinExistence type="inferred from homology"/>
<comment type="function">
    <text evidence="16">Dicer-like endonuclease involved in cleaving double-stranded RNA in the RNA interference (RNAi) pathway. Produces 21 to 25 bp dsRNAs (siRNAs) which target the selective destruction of homologous RNAs leading to sequence-specific suppression of gene expression, called post-transcriptional gene silencing (PTGS). Part of a broad host defense response against viral infection and transposons.</text>
</comment>
<feature type="region of interest" description="Disordered" evidence="19">
    <location>
        <begin position="53"/>
        <end position="73"/>
    </location>
</feature>
<evidence type="ECO:0000313" key="25">
    <source>
        <dbReference type="EMBL" id="OOQ89332.1"/>
    </source>
</evidence>
<dbReference type="SMART" id="SM00487">
    <property type="entry name" value="DEXDc"/>
    <property type="match status" value="1"/>
</dbReference>
<evidence type="ECO:0000256" key="15">
    <source>
        <dbReference type="ARBA" id="ARBA00023211"/>
    </source>
</evidence>
<evidence type="ECO:0000256" key="19">
    <source>
        <dbReference type="SAM" id="MobiDB-lite"/>
    </source>
</evidence>
<dbReference type="CDD" id="cd18034">
    <property type="entry name" value="DEXHc_dicer"/>
    <property type="match status" value="1"/>
</dbReference>
<evidence type="ECO:0000256" key="16">
    <source>
        <dbReference type="ARBA" id="ARBA00025403"/>
    </source>
</evidence>
<dbReference type="Pfam" id="PF00271">
    <property type="entry name" value="Helicase_C"/>
    <property type="match status" value="1"/>
</dbReference>
<comment type="cofactor">
    <cofactor evidence="2">
        <name>Mg(2+)</name>
        <dbReference type="ChEBI" id="CHEBI:18420"/>
    </cofactor>
</comment>
<keyword evidence="10" id="KW-0862">Zinc</keyword>
<evidence type="ECO:0000256" key="11">
    <source>
        <dbReference type="ARBA" id="ARBA00022840"/>
    </source>
</evidence>
<dbReference type="Gene3D" id="3.30.160.380">
    <property type="entry name" value="Dicer dimerisation domain"/>
    <property type="match status" value="1"/>
</dbReference>
<feature type="domain" description="Helicase C-terminal" evidence="23">
    <location>
        <begin position="411"/>
        <end position="578"/>
    </location>
</feature>
<dbReference type="CDD" id="cd00593">
    <property type="entry name" value="RIBOc"/>
    <property type="match status" value="2"/>
</dbReference>
<dbReference type="GO" id="GO:0005524">
    <property type="term" value="F:ATP binding"/>
    <property type="evidence" value="ECO:0007669"/>
    <property type="project" value="UniProtKB-KW"/>
</dbReference>
<dbReference type="GO" id="GO:0005634">
    <property type="term" value="C:nucleus"/>
    <property type="evidence" value="ECO:0007669"/>
    <property type="project" value="TreeGrafter"/>
</dbReference>
<dbReference type="InterPro" id="IPR003100">
    <property type="entry name" value="PAZ_dom"/>
</dbReference>
<keyword evidence="11" id="KW-0067">ATP-binding</keyword>
<gene>
    <name evidence="25" type="primary">dcl1</name>
    <name evidence="25" type="ORF">PEBR_27458</name>
</gene>
<comment type="caution">
    <text evidence="25">The sequence shown here is derived from an EMBL/GenBank/DDBJ whole genome shotgun (WGS) entry which is preliminary data.</text>
</comment>
<evidence type="ECO:0000256" key="6">
    <source>
        <dbReference type="ARBA" id="ARBA00022737"/>
    </source>
</evidence>
<dbReference type="GO" id="GO:0004386">
    <property type="term" value="F:helicase activity"/>
    <property type="evidence" value="ECO:0007669"/>
    <property type="project" value="UniProtKB-KW"/>
</dbReference>
<evidence type="ECO:0000256" key="10">
    <source>
        <dbReference type="ARBA" id="ARBA00022833"/>
    </source>
</evidence>
<keyword evidence="15" id="KW-0464">Manganese</keyword>
<evidence type="ECO:0000256" key="1">
    <source>
        <dbReference type="ARBA" id="ARBA00001936"/>
    </source>
</evidence>
<protein>
    <recommendedName>
        <fullName evidence="3">Dicer-like protein 1</fullName>
    </recommendedName>
</protein>
<keyword evidence="13 18" id="KW-0694">RNA-binding</keyword>
<keyword evidence="14" id="KW-0051">Antiviral defense</keyword>
<dbReference type="EMBL" id="LJBN01000112">
    <property type="protein sequence ID" value="OOQ89332.1"/>
    <property type="molecule type" value="Genomic_DNA"/>
</dbReference>
<dbReference type="InterPro" id="IPR014001">
    <property type="entry name" value="Helicase_ATP-bd"/>
</dbReference>
<dbReference type="GO" id="GO:0051607">
    <property type="term" value="P:defense response to virus"/>
    <property type="evidence" value="ECO:0007669"/>
    <property type="project" value="UniProtKB-KW"/>
</dbReference>
<dbReference type="PROSITE" id="PS00517">
    <property type="entry name" value="RNASE_3_1"/>
    <property type="match status" value="1"/>
</dbReference>
<organism evidence="25 26">
    <name type="scientific">Penicillium brasilianum</name>
    <dbReference type="NCBI Taxonomy" id="104259"/>
    <lineage>
        <taxon>Eukaryota</taxon>
        <taxon>Fungi</taxon>
        <taxon>Dikarya</taxon>
        <taxon>Ascomycota</taxon>
        <taxon>Pezizomycotina</taxon>
        <taxon>Eurotiomycetes</taxon>
        <taxon>Eurotiomycetidae</taxon>
        <taxon>Eurotiales</taxon>
        <taxon>Aspergillaceae</taxon>
        <taxon>Penicillium</taxon>
    </lineage>
</organism>
<dbReference type="Gene3D" id="1.10.1520.10">
    <property type="entry name" value="Ribonuclease III domain"/>
    <property type="match status" value="2"/>
</dbReference>
<keyword evidence="12" id="KW-0460">Magnesium</keyword>
<evidence type="ECO:0000256" key="3">
    <source>
        <dbReference type="ARBA" id="ARBA00020797"/>
    </source>
</evidence>
<evidence type="ECO:0000259" key="21">
    <source>
        <dbReference type="PROSITE" id="PS50821"/>
    </source>
</evidence>
<dbReference type="InterPro" id="IPR006935">
    <property type="entry name" value="Helicase/UvrB_N"/>
</dbReference>
<evidence type="ECO:0000259" key="20">
    <source>
        <dbReference type="PROSITE" id="PS50142"/>
    </source>
</evidence>
<evidence type="ECO:0000256" key="18">
    <source>
        <dbReference type="PROSITE-ProRule" id="PRU00657"/>
    </source>
</evidence>
<dbReference type="InterPro" id="IPR005034">
    <property type="entry name" value="Dicer_dimerisation"/>
</dbReference>
<feature type="domain" description="Helicase ATP-binding" evidence="22">
    <location>
        <begin position="98"/>
        <end position="279"/>
    </location>
</feature>
<dbReference type="InterPro" id="IPR056755">
    <property type="entry name" value="DSRM_2"/>
</dbReference>
<evidence type="ECO:0000256" key="5">
    <source>
        <dbReference type="ARBA" id="ARBA00022723"/>
    </source>
</evidence>
<dbReference type="GO" id="GO:0005737">
    <property type="term" value="C:cytoplasm"/>
    <property type="evidence" value="ECO:0007669"/>
    <property type="project" value="TreeGrafter"/>
</dbReference>
<evidence type="ECO:0000256" key="13">
    <source>
        <dbReference type="ARBA" id="ARBA00022884"/>
    </source>
</evidence>
<sequence>MSPRRVSEEPPASSSDESDVEIKSKLTQGRYSHRQQLQEARFQSLLAEHANRNHSVTKTSERHGGPGSPQEHPNIAQLLKQQKIGRGHFNPREYQIELFKRAKAENTIAVLDTGSGKTLIAVLLLKHILQQELIDRADGKAPRIAFFLTHSVTLVFQQSAVLQNNLDQAVTHIFGAMGPDLWDEKIWDDYFTKSMVIVCTGEILNQCLLNGFIKMSQINILVFDEAHHAKKDHPYARIIREFYLKAPVSKRPRIFGMTASPVDGKTRMTEAAAQLEVLLDSRIATTANMEALRQIVKRPYEETWTYSKLDPPFATELYTRLQGSFGKAKSLEPVFRFAWAASSELGVWCADQVWIQALREDVIPHLERNTGKHPDPDPCGTDQIRQDLMSARDACEMVKDHEFRNPLDGGQLSSKVRLLIARLAMHFDSSDDKKCIVFTQRRNTAKVLLRLCEVMKIRNLRPGILVGVRKSDITGNVTFRHQFEVRGQFQDGKVNCLFATAVAEEGLDIPDCNFVVRFDLYDTLIQYIQSRGRARHAESTYVTMVEDQNESQKRKVQEVREAEVLMRSFCEVLPKDRLLCGNDYDLDLKAVLAKQKGQRTYKIESTGATLTYGHAIDVLARYAASLQYREEDFNQNQNQTQTDIGPYVSYVMHSEGEKFSCEVTLSEKSLVRGVLGTSESSKAMAKGSAAFDTCLVLRKSNLLDGHFRPIFHRRLPAMRNARLAIASKKQEKYDRRCKPAHWSHQIGTIPTDLYAMLIRFKPLKPLTREHAPLILLTRTKLPTFPNFPIFLDDDIETGIQTLCAESPLAVSSQQLDQLTDFTVSVFRDVFHKVFESKPEVFPYWLAPAHLDADIGSPTELPNTLIDWEVVNFVQEHREWKWSEGMDPKTLLDRFMYDPWSGKFRYFPIRIVPDLRPLDTPPSYVPRRRDMNMQNIMNYSSSLNKRSRHLFLQNCNWDQPVLQAETVCLRRNFLDRANESERSEKSLCVLCPETVMLSAIPLPTVSSCLAFPAIISRLESYLIVLEGCEHIGLDLKLDYALEAFTKNSDNADNAEEHREEQLHVQRGMGKNYERLEFLGDTFLKMATSIALYCERPDDNEYDYHVYRMCLICNKNLFEAAVDIKLYEYIRSRGFSRHTWFPPGLRLLQGRNFSRNLLAESTHDLAKKTIADVCEALIAAALLSGGKDHRFDMAVSAVTRFVKNKTVTVSHTATSWADYYRSYKKPKWQDNAPNGYELDLEQQIFKKLGYQFKYPALLRSAFTHSSLPRRMAIVPCYQRLEFLGDALLDMVCVERLFRRFPDKDPQWLTEHKMAIVSNKFLGALVVHLGLHRHLQHADGPIQGQITRYAEEMQNAEAQSGGGMDYWLHCTDAPKCLPDMLEAYIAAIFVDSGFDYTVVEEFFDRYIHPYFVDMSLYDTFANRQPTTFLIHQLATVYECKNFCLKIGQVPHSDSDQPKMLAAVMVHGQCIGDAVGTSSRYAKVRASEKAIEAIKMMLPVDFRLKYGCDCQLSDTGTNTEETKMKAQSLLDLQSDQKGSRVTVS</sequence>
<accession>A0A1S9RV18</accession>
<dbReference type="GO" id="GO:0004525">
    <property type="term" value="F:ribonuclease III activity"/>
    <property type="evidence" value="ECO:0007669"/>
    <property type="project" value="InterPro"/>
</dbReference>
<dbReference type="Proteomes" id="UP000190744">
    <property type="component" value="Unassembled WGS sequence"/>
</dbReference>
<dbReference type="PROSITE" id="PS50142">
    <property type="entry name" value="RNASE_3_2"/>
    <property type="match status" value="2"/>
</dbReference>
<evidence type="ECO:0000256" key="4">
    <source>
        <dbReference type="ARBA" id="ARBA00022721"/>
    </source>
</evidence>
<dbReference type="Pfam" id="PF24995">
    <property type="entry name" value="DSRM_2"/>
    <property type="match status" value="1"/>
</dbReference>